<sequence length="528" mass="56509">MEPSEFTMLQQGLATFVKGSCVAMDGCLHDVACCLSRHGGCRRRNVQVPSVVSSVAAQRTVTQTGKVTRRALNQHSSTNDCWVALHGRVYDLTDYLTEHPGGSAVLLRMAGKDGTESFQAVHRESILAVLRSSACVGVFDADSDEPSEGDAGAVAKTAPTVTLESMLSVSDFEAAAQERFDQTTFDYYASAGCDEITMRSNETSWSRVWLRPRVMMDVSDVNTHCKLLGCPSRFPVFISPCAMAGLAHRDAEIALARAGGTSGIIQVISSVSTLSLEDIFSARMEGQVQWFQIYVHPKRIRTEEVIRRAEAAGAAAFMITVDTAVVGLRERDARNSVRDPSKLSPVIEGTSATGGGVVGALVGSGAFDARLSWDDLAWVRSLTSLPIVLKGVQTGEDAVLAAQRGVAGIVVSNHGGRQLDTSRSTLDALDEVVQALKMEGFSEKVEVYVDGGIRRGTDVYKALALGAKAVGIGRPVMYGLAFGESGAHKVLGILHAEFKTSMQLMGRQTLAEIQATDVDWPDPSSDTE</sequence>
<dbReference type="Gene3D" id="3.10.120.10">
    <property type="entry name" value="Cytochrome b5-like heme/steroid binding domain"/>
    <property type="match status" value="1"/>
</dbReference>
<evidence type="ECO:0008006" key="10">
    <source>
        <dbReference type="Google" id="ProtNLM"/>
    </source>
</evidence>
<evidence type="ECO:0000259" key="7">
    <source>
        <dbReference type="PROSITE" id="PS50255"/>
    </source>
</evidence>
<dbReference type="Pfam" id="PF00173">
    <property type="entry name" value="Cyt-b5"/>
    <property type="match status" value="1"/>
</dbReference>
<dbReference type="InterPro" id="IPR018506">
    <property type="entry name" value="Cyt_B5_heme-BS"/>
</dbReference>
<dbReference type="FunFam" id="3.20.20.70:FF:000056">
    <property type="entry name" value="hydroxyacid oxidase 2"/>
    <property type="match status" value="1"/>
</dbReference>
<dbReference type="PROSITE" id="PS50255">
    <property type="entry name" value="CYTOCHROME_B5_2"/>
    <property type="match status" value="1"/>
</dbReference>
<dbReference type="PROSITE" id="PS51349">
    <property type="entry name" value="FMN_HYDROXY_ACID_DH_2"/>
    <property type="match status" value="1"/>
</dbReference>
<dbReference type="PANTHER" id="PTHR10578">
    <property type="entry name" value="S -2-HYDROXY-ACID OXIDASE-RELATED"/>
    <property type="match status" value="1"/>
</dbReference>
<feature type="domain" description="Cytochrome b5 heme-binding" evidence="7">
    <location>
        <begin position="64"/>
        <end position="140"/>
    </location>
</feature>
<evidence type="ECO:0000256" key="1">
    <source>
        <dbReference type="ARBA" id="ARBA00001917"/>
    </source>
</evidence>
<dbReference type="InterPro" id="IPR001199">
    <property type="entry name" value="Cyt_B5-like_heme/steroid-bd"/>
</dbReference>
<dbReference type="PANTHER" id="PTHR10578:SF148">
    <property type="entry name" value="L-LACTATE DEHYDROGENASE (CYTOCHROME)"/>
    <property type="match status" value="1"/>
</dbReference>
<dbReference type="EMBL" id="HBFQ01026821">
    <property type="protein sequence ID" value="CAD8844584.1"/>
    <property type="molecule type" value="Transcribed_RNA"/>
</dbReference>
<dbReference type="InterPro" id="IPR013785">
    <property type="entry name" value="Aldolase_TIM"/>
</dbReference>
<dbReference type="InterPro" id="IPR037396">
    <property type="entry name" value="FMN_HAD"/>
</dbReference>
<evidence type="ECO:0000256" key="2">
    <source>
        <dbReference type="ARBA" id="ARBA00022617"/>
    </source>
</evidence>
<dbReference type="InterPro" id="IPR036400">
    <property type="entry name" value="Cyt_B5-like_heme/steroid_sf"/>
</dbReference>
<keyword evidence="5" id="KW-0408">Iron</keyword>
<comment type="similarity">
    <text evidence="6">Belongs to the FMN-dependent alpha-hydroxy acid dehydrogenase family.</text>
</comment>
<accession>A0A7S1F5I2</accession>
<dbReference type="SUPFAM" id="SSF55856">
    <property type="entry name" value="Cytochrome b5-like heme/steroid binding domain"/>
    <property type="match status" value="1"/>
</dbReference>
<dbReference type="PRINTS" id="PR00363">
    <property type="entry name" value="CYTOCHROMEB5"/>
</dbReference>
<evidence type="ECO:0000313" key="9">
    <source>
        <dbReference type="EMBL" id="CAD8844584.1"/>
    </source>
</evidence>
<evidence type="ECO:0000256" key="4">
    <source>
        <dbReference type="ARBA" id="ARBA00023002"/>
    </source>
</evidence>
<reference evidence="9" key="1">
    <citation type="submission" date="2021-01" db="EMBL/GenBank/DDBJ databases">
        <authorList>
            <person name="Corre E."/>
            <person name="Pelletier E."/>
            <person name="Niang G."/>
            <person name="Scheremetjew M."/>
            <person name="Finn R."/>
            <person name="Kale V."/>
            <person name="Holt S."/>
            <person name="Cochrane G."/>
            <person name="Meng A."/>
            <person name="Brown T."/>
            <person name="Cohen L."/>
        </authorList>
    </citation>
    <scope>NUCLEOTIDE SEQUENCE</scope>
</reference>
<dbReference type="SUPFAM" id="SSF51395">
    <property type="entry name" value="FMN-linked oxidoreductases"/>
    <property type="match status" value="1"/>
</dbReference>
<dbReference type="GO" id="GO:0020037">
    <property type="term" value="F:heme binding"/>
    <property type="evidence" value="ECO:0007669"/>
    <property type="project" value="InterPro"/>
</dbReference>
<feature type="domain" description="FMN hydroxy acid dehydrogenase" evidence="8">
    <location>
        <begin position="161"/>
        <end position="523"/>
    </location>
</feature>
<gene>
    <name evidence="9" type="ORF">NSCI0253_LOCUS18934</name>
</gene>
<evidence type="ECO:0000256" key="3">
    <source>
        <dbReference type="ARBA" id="ARBA00022723"/>
    </source>
</evidence>
<dbReference type="GO" id="GO:0005737">
    <property type="term" value="C:cytoplasm"/>
    <property type="evidence" value="ECO:0007669"/>
    <property type="project" value="UniProtKB-ARBA"/>
</dbReference>
<dbReference type="InterPro" id="IPR008259">
    <property type="entry name" value="FMN_hydac_DH_AS"/>
</dbReference>
<dbReference type="PROSITE" id="PS00191">
    <property type="entry name" value="CYTOCHROME_B5_1"/>
    <property type="match status" value="1"/>
</dbReference>
<comment type="cofactor">
    <cofactor evidence="1">
        <name>FMN</name>
        <dbReference type="ChEBI" id="CHEBI:58210"/>
    </cofactor>
</comment>
<keyword evidence="4" id="KW-0560">Oxidoreductase</keyword>
<organism evidence="9">
    <name type="scientific">Noctiluca scintillans</name>
    <name type="common">Sea sparkle</name>
    <name type="synonym">Red tide dinoflagellate</name>
    <dbReference type="NCBI Taxonomy" id="2966"/>
    <lineage>
        <taxon>Eukaryota</taxon>
        <taxon>Sar</taxon>
        <taxon>Alveolata</taxon>
        <taxon>Dinophyceae</taxon>
        <taxon>Noctilucales</taxon>
        <taxon>Noctilucaceae</taxon>
        <taxon>Noctiluca</taxon>
    </lineage>
</organism>
<evidence type="ECO:0000256" key="6">
    <source>
        <dbReference type="ARBA" id="ARBA00024042"/>
    </source>
</evidence>
<dbReference type="PROSITE" id="PS00557">
    <property type="entry name" value="FMN_HYDROXY_ACID_DH_1"/>
    <property type="match status" value="1"/>
</dbReference>
<proteinExistence type="inferred from homology"/>
<dbReference type="InterPro" id="IPR000262">
    <property type="entry name" value="FMN-dep_DH"/>
</dbReference>
<dbReference type="SMART" id="SM01117">
    <property type="entry name" value="Cyt-b5"/>
    <property type="match status" value="1"/>
</dbReference>
<evidence type="ECO:0000259" key="8">
    <source>
        <dbReference type="PROSITE" id="PS51349"/>
    </source>
</evidence>
<keyword evidence="3" id="KW-0479">Metal-binding</keyword>
<keyword evidence="2" id="KW-0349">Heme</keyword>
<dbReference type="GO" id="GO:0016491">
    <property type="term" value="F:oxidoreductase activity"/>
    <property type="evidence" value="ECO:0007669"/>
    <property type="project" value="UniProtKB-KW"/>
</dbReference>
<dbReference type="AlphaFoldDB" id="A0A7S1F5I2"/>
<protein>
    <recommendedName>
        <fullName evidence="10">(S)-2-hydroxy-acid oxidase</fullName>
    </recommendedName>
</protein>
<name>A0A7S1F5I2_NOCSC</name>
<dbReference type="Gene3D" id="3.20.20.70">
    <property type="entry name" value="Aldolase class I"/>
    <property type="match status" value="1"/>
</dbReference>
<dbReference type="GO" id="GO:0046872">
    <property type="term" value="F:metal ion binding"/>
    <property type="evidence" value="ECO:0007669"/>
    <property type="project" value="UniProtKB-KW"/>
</dbReference>
<dbReference type="Pfam" id="PF01070">
    <property type="entry name" value="FMN_dh"/>
    <property type="match status" value="1"/>
</dbReference>
<evidence type="ECO:0000256" key="5">
    <source>
        <dbReference type="ARBA" id="ARBA00023004"/>
    </source>
</evidence>